<evidence type="ECO:0000259" key="2">
    <source>
        <dbReference type="PROSITE" id="PS50983"/>
    </source>
</evidence>
<dbReference type="Gene3D" id="3.40.50.1980">
    <property type="entry name" value="Nitrogenase molybdenum iron protein domain"/>
    <property type="match status" value="2"/>
</dbReference>
<keyword evidence="1" id="KW-1133">Transmembrane helix</keyword>
<gene>
    <name evidence="3" type="ORF">KL86DES1_21905</name>
</gene>
<dbReference type="PROSITE" id="PS50983">
    <property type="entry name" value="FE_B12_PBP"/>
    <property type="match status" value="1"/>
</dbReference>
<keyword evidence="1" id="KW-0472">Membrane</keyword>
<dbReference type="Pfam" id="PF01497">
    <property type="entry name" value="Peripla_BP_2"/>
    <property type="match status" value="1"/>
</dbReference>
<dbReference type="PANTHER" id="PTHR30535">
    <property type="entry name" value="VITAMIN B12-BINDING PROTEIN"/>
    <property type="match status" value="1"/>
</dbReference>
<keyword evidence="1" id="KW-0812">Transmembrane</keyword>
<sequence length="396" mass="43957">MRVTAEAHPAFVAAAATWGAMRNVERNAPVWLSLDQKAAGRHAERMVTVQMRLLASGLLVLFVMLVMPCRVGAAAGSSAVSESGAEVKDARSVYCATPPSTFTLYAFAPELLAGWNTPLRDYEKKFIPARYHNLPVLGGWYGQGFIPDREMLLASGIKKAFYLSMGPHDRLPIEQTLTSLGMQVTSVPGASMTDMASCFMDMGRAFGREERGAALAAYAEQALEKVSQAMRDLPMEKWTRVYVALEADGLASVCRKSQRAEVFAAAGALSVHDCPPGAEEAFLRVTFEQLMAYDPEVILVFHPALMRRIPTDPKWASLSAVRQGKVYFIPRGPFSWLERPATYMRLLGVQWLANKLHPDLYPVDIKAESRHFMKLFFNLELDDAQVNDFFEPYGTF</sequence>
<dbReference type="InterPro" id="IPR050902">
    <property type="entry name" value="ABC_Transporter_SBP"/>
</dbReference>
<dbReference type="EMBL" id="FMJC01000002">
    <property type="protein sequence ID" value="SCM74385.1"/>
    <property type="molecule type" value="Genomic_DNA"/>
</dbReference>
<organism evidence="3">
    <name type="scientific">uncultured Desulfovibrio sp</name>
    <dbReference type="NCBI Taxonomy" id="167968"/>
    <lineage>
        <taxon>Bacteria</taxon>
        <taxon>Pseudomonadati</taxon>
        <taxon>Thermodesulfobacteriota</taxon>
        <taxon>Desulfovibrionia</taxon>
        <taxon>Desulfovibrionales</taxon>
        <taxon>Desulfovibrionaceae</taxon>
        <taxon>Desulfovibrio</taxon>
        <taxon>environmental samples</taxon>
    </lineage>
</organism>
<evidence type="ECO:0000313" key="3">
    <source>
        <dbReference type="EMBL" id="SCM74385.1"/>
    </source>
</evidence>
<feature type="transmembrane region" description="Helical" evidence="1">
    <location>
        <begin position="53"/>
        <end position="73"/>
    </location>
</feature>
<accession>A0A212LA33</accession>
<dbReference type="SUPFAM" id="SSF53807">
    <property type="entry name" value="Helical backbone' metal receptor"/>
    <property type="match status" value="1"/>
</dbReference>
<reference evidence="3" key="1">
    <citation type="submission" date="2016-08" db="EMBL/GenBank/DDBJ databases">
        <authorList>
            <person name="Seilhamer J.J."/>
        </authorList>
    </citation>
    <scope>NUCLEOTIDE SEQUENCE</scope>
    <source>
        <strain evidence="3">86-1</strain>
    </source>
</reference>
<evidence type="ECO:0000256" key="1">
    <source>
        <dbReference type="SAM" id="Phobius"/>
    </source>
</evidence>
<dbReference type="Gene3D" id="1.20.58.2180">
    <property type="match status" value="1"/>
</dbReference>
<dbReference type="PANTHER" id="PTHR30535:SF34">
    <property type="entry name" value="MOLYBDATE-BINDING PROTEIN MOLA"/>
    <property type="match status" value="1"/>
</dbReference>
<protein>
    <submittedName>
        <fullName evidence="3">Periplasmic binding protein</fullName>
    </submittedName>
</protein>
<dbReference type="InterPro" id="IPR002491">
    <property type="entry name" value="ABC_transptr_periplasmic_BD"/>
</dbReference>
<feature type="domain" description="Fe/B12 periplasmic-binding" evidence="2">
    <location>
        <begin position="92"/>
        <end position="360"/>
    </location>
</feature>
<name>A0A212LA33_9BACT</name>
<proteinExistence type="predicted"/>
<dbReference type="AlphaFoldDB" id="A0A212LA33"/>